<proteinExistence type="predicted"/>
<accession>A0A928V4Y7</accession>
<comment type="caution">
    <text evidence="1">The sequence shown here is derived from an EMBL/GenBank/DDBJ whole genome shotgun (WGS) entry which is preliminary data.</text>
</comment>
<protein>
    <recommendedName>
        <fullName evidence="3">Type II secretion system protein K</fullName>
    </recommendedName>
</protein>
<dbReference type="SUPFAM" id="SSF158544">
    <property type="entry name" value="GspK insert domain-like"/>
    <property type="match status" value="1"/>
</dbReference>
<dbReference type="AlphaFoldDB" id="A0A928V4Y7"/>
<evidence type="ECO:0008006" key="3">
    <source>
        <dbReference type="Google" id="ProtNLM"/>
    </source>
</evidence>
<dbReference type="EMBL" id="PRDL01000001">
    <property type="protein sequence ID" value="MBE8718868.1"/>
    <property type="molecule type" value="Genomic_DNA"/>
</dbReference>
<evidence type="ECO:0000313" key="1">
    <source>
        <dbReference type="EMBL" id="MBE8718868.1"/>
    </source>
</evidence>
<sequence length="311" mass="33738">MILKTISFDGRRRQGGVALAVLLWFIAALSLMVAGIVLAARVDVKLAQQQTVESRTKAFGDGAVNLVMRHLLVLQGNGEYMSGDALVLNFSAFEQSLSARVVPAAGLVAMNEASPELWHQLLVFGAGLDAAHADELVANIQAWLQPGAESFSATNQPLRRGRFMAVEDLLLVDGINREILERIRLLINPRTGSAGIALRAASPAIIRMLMNDDVAAASQFLAERQANPATGEQGHAMIAPLLLAADMAPSSLVRIDVRIAQPDGKAAQFSRWVLTDGFGRDGLPWRRLRTEPVIMVNSTDFLMNDEDAQWH</sequence>
<dbReference type="RefSeq" id="WP_193911783.1">
    <property type="nucleotide sequence ID" value="NZ_PRDL01000001.1"/>
</dbReference>
<keyword evidence="2" id="KW-1185">Reference proteome</keyword>
<evidence type="ECO:0000313" key="2">
    <source>
        <dbReference type="Proteomes" id="UP000652567"/>
    </source>
</evidence>
<reference evidence="1" key="1">
    <citation type="submission" date="2018-07" db="EMBL/GenBank/DDBJ databases">
        <title>Genome assembly of strain Ka43.</title>
        <authorList>
            <person name="Kukolya J."/>
            <person name="Nagy I."/>
            <person name="Horvath B."/>
            <person name="Toth A."/>
        </authorList>
    </citation>
    <scope>NUCLEOTIDE SEQUENCE</scope>
    <source>
        <strain evidence="1">KB43</strain>
    </source>
</reference>
<dbReference type="Proteomes" id="UP000652567">
    <property type="component" value="Unassembled WGS sequence"/>
</dbReference>
<dbReference type="InterPro" id="IPR038072">
    <property type="entry name" value="GspK_central_sf"/>
</dbReference>
<name>A0A928V4Y7_9GAMM</name>
<organism evidence="1 2">
    <name type="scientific">Cellvibrio polysaccharolyticus</name>
    <dbReference type="NCBI Taxonomy" id="2082724"/>
    <lineage>
        <taxon>Bacteria</taxon>
        <taxon>Pseudomonadati</taxon>
        <taxon>Pseudomonadota</taxon>
        <taxon>Gammaproteobacteria</taxon>
        <taxon>Cellvibrionales</taxon>
        <taxon>Cellvibrionaceae</taxon>
        <taxon>Cellvibrio</taxon>
    </lineage>
</organism>
<gene>
    <name evidence="1" type="ORF">C4F51_16970</name>
</gene>